<accession>A0A919S0P8</accession>
<organism evidence="1 2">
    <name type="scientific">Clostridium polyendosporum</name>
    <dbReference type="NCBI Taxonomy" id="69208"/>
    <lineage>
        <taxon>Bacteria</taxon>
        <taxon>Bacillati</taxon>
        <taxon>Bacillota</taxon>
        <taxon>Clostridia</taxon>
        <taxon>Eubacteriales</taxon>
        <taxon>Clostridiaceae</taxon>
        <taxon>Clostridium</taxon>
    </lineage>
</organism>
<dbReference type="AlphaFoldDB" id="A0A919S0P8"/>
<name>A0A919S0P8_9CLOT</name>
<gene>
    <name evidence="1" type="ORF">CPJCM30710_27610</name>
</gene>
<sequence length="89" mass="10667">MGNVTNELQTRRMLVNTIRTLNQFQNFLGHKNWRLEYYLKNCPLASRNAKSSDIVIEKFVHAYHEFIRLCKILNLNPSKELRKNNIELY</sequence>
<dbReference type="EMBL" id="BOPZ01000027">
    <property type="protein sequence ID" value="GIM30095.1"/>
    <property type="molecule type" value="Genomic_DNA"/>
</dbReference>
<evidence type="ECO:0000313" key="2">
    <source>
        <dbReference type="Proteomes" id="UP000679179"/>
    </source>
</evidence>
<proteinExistence type="predicted"/>
<comment type="caution">
    <text evidence="1">The sequence shown here is derived from an EMBL/GenBank/DDBJ whole genome shotgun (WGS) entry which is preliminary data.</text>
</comment>
<dbReference type="Proteomes" id="UP000679179">
    <property type="component" value="Unassembled WGS sequence"/>
</dbReference>
<protein>
    <submittedName>
        <fullName evidence="1">Uncharacterized protein</fullName>
    </submittedName>
</protein>
<dbReference type="RefSeq" id="WP_212904776.1">
    <property type="nucleotide sequence ID" value="NZ_BOPZ01000027.1"/>
</dbReference>
<keyword evidence="2" id="KW-1185">Reference proteome</keyword>
<reference evidence="1" key="1">
    <citation type="submission" date="2021-03" db="EMBL/GenBank/DDBJ databases">
        <title>Taxonomic study of Clostridium polyendosporum from meadow-gley soil under rice.</title>
        <authorList>
            <person name="Kobayashi H."/>
            <person name="Tanizawa Y."/>
            <person name="Yagura M."/>
        </authorList>
    </citation>
    <scope>NUCLEOTIDE SEQUENCE</scope>
    <source>
        <strain evidence="1">JCM 30710</strain>
    </source>
</reference>
<evidence type="ECO:0000313" key="1">
    <source>
        <dbReference type="EMBL" id="GIM30095.1"/>
    </source>
</evidence>